<name>A0A6C0M1V9_9ZZZZ</name>
<reference evidence="1" key="1">
    <citation type="journal article" date="2020" name="Nature">
        <title>Giant virus diversity and host interactions through global metagenomics.</title>
        <authorList>
            <person name="Schulz F."/>
            <person name="Roux S."/>
            <person name="Paez-Espino D."/>
            <person name="Jungbluth S."/>
            <person name="Walsh D.A."/>
            <person name="Denef V.J."/>
            <person name="McMahon K.D."/>
            <person name="Konstantinidis K.T."/>
            <person name="Eloe-Fadrosh E.A."/>
            <person name="Kyrpides N.C."/>
            <person name="Woyke T."/>
        </authorList>
    </citation>
    <scope>NUCLEOTIDE SEQUENCE</scope>
    <source>
        <strain evidence="1">GVMAG-S-1035085-51</strain>
    </source>
</reference>
<proteinExistence type="predicted"/>
<dbReference type="EMBL" id="MN740612">
    <property type="protein sequence ID" value="QHU35824.1"/>
    <property type="molecule type" value="Genomic_DNA"/>
</dbReference>
<accession>A0A6C0M1V9</accession>
<evidence type="ECO:0000313" key="1">
    <source>
        <dbReference type="EMBL" id="QHU35824.1"/>
    </source>
</evidence>
<protein>
    <submittedName>
        <fullName evidence="1">Uncharacterized protein</fullName>
    </submittedName>
</protein>
<organism evidence="1">
    <name type="scientific">viral metagenome</name>
    <dbReference type="NCBI Taxonomy" id="1070528"/>
    <lineage>
        <taxon>unclassified sequences</taxon>
        <taxon>metagenomes</taxon>
        <taxon>organismal metagenomes</taxon>
    </lineage>
</organism>
<dbReference type="AlphaFoldDB" id="A0A6C0M1V9"/>
<sequence>MDIKDYYVPETLKTQDYHLTLTALENKSKYVTQYKDGYVVYHRPNTIEYNMDCLFKKLINRCIEKEYYDYVNDATFVNPLMWKSFENMIYKFTYQD</sequence>